<protein>
    <submittedName>
        <fullName evidence="2">Uncharacterized protein</fullName>
    </submittedName>
</protein>
<sequence>MPSPLDSTLSRRTALRGFGALGLTAAGLLASTQAHATGDLVVVDKIGTGPWDTENCGPTSTVIAMVAAGRKVPHYVSGEKGTTVGGNSRAVIEMRARCGLSPWGEPEKKTVDYTGAYLGDLENGLRDAGARATRARFEEGLEAAARDKVVILHVHH</sequence>
<dbReference type="AlphaFoldDB" id="A0A921GRJ9"/>
<dbReference type="EMBL" id="DYWO01000429">
    <property type="protein sequence ID" value="HJF50959.1"/>
    <property type="molecule type" value="Genomic_DNA"/>
</dbReference>
<evidence type="ECO:0000256" key="1">
    <source>
        <dbReference type="SAM" id="SignalP"/>
    </source>
</evidence>
<evidence type="ECO:0000313" key="2">
    <source>
        <dbReference type="EMBL" id="HJF50959.1"/>
    </source>
</evidence>
<dbReference type="PROSITE" id="PS51318">
    <property type="entry name" value="TAT"/>
    <property type="match status" value="1"/>
</dbReference>
<gene>
    <name evidence="2" type="ORF">K8W24_14420</name>
</gene>
<accession>A0A921GRJ9</accession>
<feature type="chain" id="PRO_5037412777" evidence="1">
    <location>
        <begin position="37"/>
        <end position="156"/>
    </location>
</feature>
<reference evidence="2" key="2">
    <citation type="submission" date="2021-09" db="EMBL/GenBank/DDBJ databases">
        <authorList>
            <person name="Gilroy R."/>
        </authorList>
    </citation>
    <scope>NUCLEOTIDE SEQUENCE</scope>
    <source>
        <strain evidence="2">1647</strain>
    </source>
</reference>
<reference evidence="2" key="1">
    <citation type="journal article" date="2021" name="PeerJ">
        <title>Extensive microbial diversity within the chicken gut microbiome revealed by metagenomics and culture.</title>
        <authorList>
            <person name="Gilroy R."/>
            <person name="Ravi A."/>
            <person name="Getino M."/>
            <person name="Pursley I."/>
            <person name="Horton D.L."/>
            <person name="Alikhan N.F."/>
            <person name="Baker D."/>
            <person name="Gharbi K."/>
            <person name="Hall N."/>
            <person name="Watson M."/>
            <person name="Adriaenssens E.M."/>
            <person name="Foster-Nyarko E."/>
            <person name="Jarju S."/>
            <person name="Secka A."/>
            <person name="Antonio M."/>
            <person name="Oren A."/>
            <person name="Chaudhuri R.R."/>
            <person name="La Ragione R."/>
            <person name="Hildebrand F."/>
            <person name="Pallen M.J."/>
        </authorList>
    </citation>
    <scope>NUCLEOTIDE SEQUENCE</scope>
    <source>
        <strain evidence="2">1647</strain>
    </source>
</reference>
<feature type="signal peptide" evidence="1">
    <location>
        <begin position="1"/>
        <end position="36"/>
    </location>
</feature>
<name>A0A921GRJ9_9MICO</name>
<keyword evidence="1" id="KW-0732">Signal</keyword>
<dbReference type="InterPro" id="IPR006311">
    <property type="entry name" value="TAT_signal"/>
</dbReference>
<evidence type="ECO:0000313" key="3">
    <source>
        <dbReference type="Proteomes" id="UP000775129"/>
    </source>
</evidence>
<dbReference type="Proteomes" id="UP000775129">
    <property type="component" value="Unassembled WGS sequence"/>
</dbReference>
<comment type="caution">
    <text evidence="2">The sequence shown here is derived from an EMBL/GenBank/DDBJ whole genome shotgun (WGS) entry which is preliminary data.</text>
</comment>
<feature type="non-terminal residue" evidence="2">
    <location>
        <position position="156"/>
    </location>
</feature>
<organism evidence="2 3">
    <name type="scientific">Brachybacterium paraconglomeratum</name>
    <dbReference type="NCBI Taxonomy" id="173362"/>
    <lineage>
        <taxon>Bacteria</taxon>
        <taxon>Bacillati</taxon>
        <taxon>Actinomycetota</taxon>
        <taxon>Actinomycetes</taxon>
        <taxon>Micrococcales</taxon>
        <taxon>Dermabacteraceae</taxon>
        <taxon>Brachybacterium</taxon>
    </lineage>
</organism>
<proteinExistence type="predicted"/>